<dbReference type="GO" id="GO:0016491">
    <property type="term" value="F:oxidoreductase activity"/>
    <property type="evidence" value="ECO:0007669"/>
    <property type="project" value="UniProtKB-KW"/>
</dbReference>
<gene>
    <name evidence="7" type="ORF">SAMN05216529_1296</name>
</gene>
<dbReference type="InterPro" id="IPR000415">
    <property type="entry name" value="Nitroreductase-like"/>
</dbReference>
<keyword evidence="5" id="KW-0560">Oxidoreductase</keyword>
<evidence type="ECO:0000259" key="6">
    <source>
        <dbReference type="Pfam" id="PF00881"/>
    </source>
</evidence>
<comment type="similarity">
    <text evidence="2">Belongs to the nitroreductase family.</text>
</comment>
<evidence type="ECO:0000256" key="4">
    <source>
        <dbReference type="ARBA" id="ARBA00022643"/>
    </source>
</evidence>
<dbReference type="Gene3D" id="3.40.109.10">
    <property type="entry name" value="NADH Oxidase"/>
    <property type="match status" value="1"/>
</dbReference>
<evidence type="ECO:0000256" key="3">
    <source>
        <dbReference type="ARBA" id="ARBA00022630"/>
    </source>
</evidence>
<sequence>MNTLEAIGARKSTRSYQQKPVEEDKIEQLLIAANNAPKAGVLHISVVENQEVLKCINDLALKGMKNSGNDFMVSRASLDGYQPLYSAPVLFVFSMPEGAPYREATASCAATSLIIAATELELGSCYVVTPLLGIGSSPKLRKEIGIPEDFTPVCCAIVGYADGNAFEAPKSQSKNVNYCR</sequence>
<evidence type="ECO:0000256" key="1">
    <source>
        <dbReference type="ARBA" id="ARBA00001917"/>
    </source>
</evidence>
<keyword evidence="4" id="KW-0288">FMN</keyword>
<dbReference type="InterPro" id="IPR029479">
    <property type="entry name" value="Nitroreductase"/>
</dbReference>
<accession>A0A315ZMP3</accession>
<evidence type="ECO:0000256" key="2">
    <source>
        <dbReference type="ARBA" id="ARBA00007118"/>
    </source>
</evidence>
<name>A0A315ZMP3_9FIRM</name>
<dbReference type="EMBL" id="UHJJ01000029">
    <property type="protein sequence ID" value="SUQ16392.1"/>
    <property type="molecule type" value="Genomic_DNA"/>
</dbReference>
<keyword evidence="8" id="KW-1185">Reference proteome</keyword>
<dbReference type="Proteomes" id="UP000254051">
    <property type="component" value="Unassembled WGS sequence"/>
</dbReference>
<comment type="cofactor">
    <cofactor evidence="1">
        <name>FMN</name>
        <dbReference type="ChEBI" id="CHEBI:58210"/>
    </cofactor>
</comment>
<dbReference type="OrthoDB" id="9783470at2"/>
<evidence type="ECO:0000256" key="5">
    <source>
        <dbReference type="ARBA" id="ARBA00023002"/>
    </source>
</evidence>
<keyword evidence="3" id="KW-0285">Flavoprotein</keyword>
<protein>
    <submittedName>
        <fullName evidence="7">Nitroreductase</fullName>
    </submittedName>
</protein>
<dbReference type="AlphaFoldDB" id="A0A315ZMP3"/>
<dbReference type="Pfam" id="PF00881">
    <property type="entry name" value="Nitroreductase"/>
    <property type="match status" value="1"/>
</dbReference>
<evidence type="ECO:0000313" key="8">
    <source>
        <dbReference type="Proteomes" id="UP000254051"/>
    </source>
</evidence>
<feature type="domain" description="Nitroreductase" evidence="6">
    <location>
        <begin position="8"/>
        <end position="160"/>
    </location>
</feature>
<reference evidence="8" key="1">
    <citation type="submission" date="2017-07" db="EMBL/GenBank/DDBJ databases">
        <authorList>
            <person name="Varghese N."/>
            <person name="Submissions S."/>
        </authorList>
    </citation>
    <scope>NUCLEOTIDE SEQUENCE [LARGE SCALE GENOMIC DNA]</scope>
    <source>
        <strain evidence="8">NLAE-zl-C134</strain>
    </source>
</reference>
<proteinExistence type="inferred from homology"/>
<evidence type="ECO:0000313" key="7">
    <source>
        <dbReference type="EMBL" id="SUQ16392.1"/>
    </source>
</evidence>
<dbReference type="SUPFAM" id="SSF55469">
    <property type="entry name" value="FMN-dependent nitroreductase-like"/>
    <property type="match status" value="1"/>
</dbReference>
<dbReference type="PANTHER" id="PTHR43673:SF2">
    <property type="entry name" value="NITROREDUCTASE"/>
    <property type="match status" value="1"/>
</dbReference>
<organism evidence="7 8">
    <name type="scientific">Faecalicatena contorta</name>
    <dbReference type="NCBI Taxonomy" id="39482"/>
    <lineage>
        <taxon>Bacteria</taxon>
        <taxon>Bacillati</taxon>
        <taxon>Bacillota</taxon>
        <taxon>Clostridia</taxon>
        <taxon>Lachnospirales</taxon>
        <taxon>Lachnospiraceae</taxon>
        <taxon>Faecalicatena</taxon>
    </lineage>
</organism>
<dbReference type="PANTHER" id="PTHR43673">
    <property type="entry name" value="NAD(P)H NITROREDUCTASE YDGI-RELATED"/>
    <property type="match status" value="1"/>
</dbReference>
<dbReference type="RefSeq" id="WP_109714780.1">
    <property type="nucleotide sequence ID" value="NZ_QGDS01000029.1"/>
</dbReference>